<sequence length="497" mass="56407">VRDGETYELLVTSGRSLYRYKQGDLLKVAGFTNSCPIFEFVARRSQVLSLRGERVSEQAMMNALKECANTYWGGTSIVDFTCCASALADKLRAQSAMWPDKRCTTPPAVMGIKTFNETVTTLLFALADRNLGWMESGFSPGLYSTFTYLENTWERLVEDIRLGRISPDLNIPADIRQDLNLLLTPMPRRADELEREFSKGFTAICRRIWPNLRQLKTAASGSFALYAELLTEKYAKGVSIYSSLFNSSEAYMGINMWPGAANIHYLPTFTSTFFEFMPLSEVHKEQPKTYFLDQVRDGETYELLVTSGRSLYRYKQGDLLKVAGFTNSCPIFEFVARRSQLLSLRGERVSEQAMMNALKECANTYWGGTSIVDFTCCTSALADKLRDGTPLLLPHYIVFFELADSSNNNFLTAKQRNKLDDVLQRDVQIYKIERSEIYGIGAMEVHQVLQGTFAALHRYIHETSGSSYDQTKIPKLLLRTDHLKQLLARSTHTHIQQ</sequence>
<name>A0ABM1F041_PRICU</name>
<protein>
    <submittedName>
        <fullName evidence="4">Indole-3-acetic acid-amido synthetase GH3.3-like</fullName>
    </submittedName>
</protein>
<dbReference type="Pfam" id="PF23571">
    <property type="entry name" value="GH3_M"/>
    <property type="match status" value="2"/>
</dbReference>
<feature type="non-terminal residue" evidence="4">
    <location>
        <position position="1"/>
    </location>
</feature>
<accession>A0ABM1F041</accession>
<evidence type="ECO:0000313" key="4">
    <source>
        <dbReference type="RefSeq" id="XP_014677812.1"/>
    </source>
</evidence>
<proteinExistence type="predicted"/>
<feature type="domain" description="GH3 C-terminal" evidence="2">
    <location>
        <begin position="354"/>
        <end position="477"/>
    </location>
</feature>
<keyword evidence="3" id="KW-1185">Reference proteome</keyword>
<dbReference type="PANTHER" id="PTHR31901">
    <property type="entry name" value="GH3 DOMAIN-CONTAINING PROTEIN"/>
    <property type="match status" value="1"/>
</dbReference>
<dbReference type="InterPro" id="IPR055378">
    <property type="entry name" value="GH3_C"/>
</dbReference>
<gene>
    <name evidence="4" type="primary">LOC106817640</name>
</gene>
<evidence type="ECO:0000313" key="3">
    <source>
        <dbReference type="Proteomes" id="UP000695022"/>
    </source>
</evidence>
<dbReference type="InterPro" id="IPR055377">
    <property type="entry name" value="GH3_M"/>
</dbReference>
<organism evidence="3 4">
    <name type="scientific">Priapulus caudatus</name>
    <name type="common">Priapulid worm</name>
    <dbReference type="NCBI Taxonomy" id="37621"/>
    <lineage>
        <taxon>Eukaryota</taxon>
        <taxon>Metazoa</taxon>
        <taxon>Ecdysozoa</taxon>
        <taxon>Scalidophora</taxon>
        <taxon>Priapulida</taxon>
        <taxon>Priapulimorpha</taxon>
        <taxon>Priapulimorphida</taxon>
        <taxon>Priapulidae</taxon>
        <taxon>Priapulus</taxon>
    </lineage>
</organism>
<dbReference type="PANTHER" id="PTHR31901:SF9">
    <property type="entry name" value="GH3 DOMAIN-CONTAINING PROTEIN"/>
    <property type="match status" value="1"/>
</dbReference>
<dbReference type="Proteomes" id="UP000695022">
    <property type="component" value="Unplaced"/>
</dbReference>
<dbReference type="Pfam" id="PF23572">
    <property type="entry name" value="GH3_C"/>
    <property type="match status" value="1"/>
</dbReference>
<reference evidence="4" key="1">
    <citation type="submission" date="2025-08" db="UniProtKB">
        <authorList>
            <consortium name="RefSeq"/>
        </authorList>
    </citation>
    <scope>IDENTIFICATION</scope>
</reference>
<dbReference type="RefSeq" id="XP_014677812.1">
    <property type="nucleotide sequence ID" value="XM_014822326.1"/>
</dbReference>
<dbReference type="InterPro" id="IPR004993">
    <property type="entry name" value="GH3"/>
</dbReference>
<dbReference type="Pfam" id="PF03321">
    <property type="entry name" value="GH3"/>
    <property type="match status" value="1"/>
</dbReference>
<feature type="domain" description="GH3 middle" evidence="1">
    <location>
        <begin position="267"/>
        <end position="337"/>
    </location>
</feature>
<evidence type="ECO:0000259" key="2">
    <source>
        <dbReference type="Pfam" id="PF23572"/>
    </source>
</evidence>
<evidence type="ECO:0000259" key="1">
    <source>
        <dbReference type="Pfam" id="PF23571"/>
    </source>
</evidence>
<feature type="domain" description="GH3 middle" evidence="1">
    <location>
        <begin position="1"/>
        <end position="43"/>
    </location>
</feature>
<dbReference type="GeneID" id="106817640"/>